<feature type="transmembrane region" description="Helical" evidence="1">
    <location>
        <begin position="211"/>
        <end position="232"/>
    </location>
</feature>
<dbReference type="RefSeq" id="WP_091648396.1">
    <property type="nucleotide sequence ID" value="NZ_FNHQ01000006.1"/>
</dbReference>
<dbReference type="Proteomes" id="UP000199309">
    <property type="component" value="Unassembled WGS sequence"/>
</dbReference>
<feature type="transmembrane region" description="Helical" evidence="1">
    <location>
        <begin position="108"/>
        <end position="127"/>
    </location>
</feature>
<feature type="transmembrane region" description="Helical" evidence="1">
    <location>
        <begin position="266"/>
        <end position="283"/>
    </location>
</feature>
<sequence>MRNKLAGRIEHVIWLLLWIIPIPFGAFSTDRMGLVTISLLLFLLLSIFVPAVFRYRQVKKKGESPYVRIPFILYGGFVGMFIGLGILNGVMAFPIWKIYAGRLVLYTIWMIFLVFLQYGFANLFSYWHERRRSFWYSEFLDPVLYSLPLPCSLLGMFLFPAVSTTDLSGQILMGVAIIMSSMVYLFAVFVLATFAFYFYPKKNSSMTLRMHILSFVRIFVMGVVWIFINVMVFNTKTAIMGTIVFTLMPVLQNNFLVFFSPFVYEAIVITIAVAVSNIVILAFRDSMEG</sequence>
<proteinExistence type="predicted"/>
<keyword evidence="1" id="KW-1133">Transmembrane helix</keyword>
<accession>A0A1G9SZM4</accession>
<keyword evidence="1" id="KW-0472">Membrane</keyword>
<reference evidence="2 3" key="1">
    <citation type="submission" date="2016-10" db="EMBL/GenBank/DDBJ databases">
        <authorList>
            <person name="de Groot N.N."/>
        </authorList>
    </citation>
    <scope>NUCLEOTIDE SEQUENCE [LARGE SCALE GENOMIC DNA]</scope>
    <source>
        <strain evidence="2 3">DSM 16981</strain>
    </source>
</reference>
<dbReference type="STRING" id="349095.SAMN05660299_00826"/>
<feature type="transmembrane region" description="Helical" evidence="1">
    <location>
        <begin position="34"/>
        <end position="53"/>
    </location>
</feature>
<feature type="transmembrane region" description="Helical" evidence="1">
    <location>
        <begin position="238"/>
        <end position="259"/>
    </location>
</feature>
<dbReference type="OrthoDB" id="1625657at2"/>
<keyword evidence="3" id="KW-1185">Reference proteome</keyword>
<evidence type="ECO:0000256" key="1">
    <source>
        <dbReference type="SAM" id="Phobius"/>
    </source>
</evidence>
<evidence type="ECO:0000313" key="2">
    <source>
        <dbReference type="EMBL" id="SDM40836.1"/>
    </source>
</evidence>
<feature type="transmembrane region" description="Helical" evidence="1">
    <location>
        <begin position="139"/>
        <end position="159"/>
    </location>
</feature>
<feature type="transmembrane region" description="Helical" evidence="1">
    <location>
        <begin position="12"/>
        <end position="28"/>
    </location>
</feature>
<organism evidence="2 3">
    <name type="scientific">Megasphaera paucivorans</name>
    <dbReference type="NCBI Taxonomy" id="349095"/>
    <lineage>
        <taxon>Bacteria</taxon>
        <taxon>Bacillati</taxon>
        <taxon>Bacillota</taxon>
        <taxon>Negativicutes</taxon>
        <taxon>Veillonellales</taxon>
        <taxon>Veillonellaceae</taxon>
        <taxon>Megasphaera</taxon>
    </lineage>
</organism>
<name>A0A1G9SZM4_9FIRM</name>
<dbReference type="EMBL" id="FNHQ01000006">
    <property type="protein sequence ID" value="SDM40836.1"/>
    <property type="molecule type" value="Genomic_DNA"/>
</dbReference>
<dbReference type="AlphaFoldDB" id="A0A1G9SZM4"/>
<protein>
    <submittedName>
        <fullName evidence="2">Uncharacterized protein</fullName>
    </submittedName>
</protein>
<gene>
    <name evidence="2" type="ORF">SAMN05660299_00826</name>
</gene>
<evidence type="ECO:0000313" key="3">
    <source>
        <dbReference type="Proteomes" id="UP000199309"/>
    </source>
</evidence>
<feature type="transmembrane region" description="Helical" evidence="1">
    <location>
        <begin position="171"/>
        <end position="199"/>
    </location>
</feature>
<keyword evidence="1" id="KW-0812">Transmembrane</keyword>
<feature type="transmembrane region" description="Helical" evidence="1">
    <location>
        <begin position="73"/>
        <end position="96"/>
    </location>
</feature>